<keyword evidence="2 5" id="KW-0808">Transferase</keyword>
<dbReference type="EMBL" id="JACBZT010000001">
    <property type="protein sequence ID" value="NYJ05876.1"/>
    <property type="molecule type" value="Genomic_DNA"/>
</dbReference>
<gene>
    <name evidence="5" type="ORF">GGQ55_002154</name>
</gene>
<dbReference type="AlphaFoldDB" id="A0A853CFD4"/>
<organism evidence="5 6">
    <name type="scientific">Petropleomorpha daqingensis</name>
    <dbReference type="NCBI Taxonomy" id="2026353"/>
    <lineage>
        <taxon>Bacteria</taxon>
        <taxon>Bacillati</taxon>
        <taxon>Actinomycetota</taxon>
        <taxon>Actinomycetes</taxon>
        <taxon>Geodermatophilales</taxon>
        <taxon>Geodermatophilaceae</taxon>
        <taxon>Petropleomorpha</taxon>
    </lineage>
</organism>
<dbReference type="InterPro" id="IPR001296">
    <property type="entry name" value="Glyco_trans_1"/>
</dbReference>
<evidence type="ECO:0000256" key="2">
    <source>
        <dbReference type="ARBA" id="ARBA00022679"/>
    </source>
</evidence>
<feature type="domain" description="Glycosyl transferase family 1" evidence="3">
    <location>
        <begin position="222"/>
        <end position="343"/>
    </location>
</feature>
<name>A0A853CFD4_9ACTN</name>
<dbReference type="Pfam" id="PF13439">
    <property type="entry name" value="Glyco_transf_4"/>
    <property type="match status" value="1"/>
</dbReference>
<dbReference type="PANTHER" id="PTHR45947">
    <property type="entry name" value="SULFOQUINOVOSYL TRANSFERASE SQD2"/>
    <property type="match status" value="1"/>
</dbReference>
<dbReference type="GO" id="GO:0016757">
    <property type="term" value="F:glycosyltransferase activity"/>
    <property type="evidence" value="ECO:0007669"/>
    <property type="project" value="UniProtKB-KW"/>
</dbReference>
<comment type="caution">
    <text evidence="5">The sequence shown here is derived from an EMBL/GenBank/DDBJ whole genome shotgun (WGS) entry which is preliminary data.</text>
</comment>
<dbReference type="RefSeq" id="WP_218859247.1">
    <property type="nucleotide sequence ID" value="NZ_JACBZT010000001.1"/>
</dbReference>
<dbReference type="InterPro" id="IPR028098">
    <property type="entry name" value="Glyco_trans_4-like_N"/>
</dbReference>
<evidence type="ECO:0000259" key="3">
    <source>
        <dbReference type="Pfam" id="PF00534"/>
    </source>
</evidence>
<sequence>MAAASLSRGTSSPLRIAVVHSFYRSDSPSGENAMVDAQVAALLRRGHEVRLFAAASDDVGGPLGALRQAVTVATGAGRAPVRDWAPDVVHLHNTFPNLGRRWTARLDVPLVATLHNYRPLCAAATLYRDGAVCTECVDSGRHRGLVHGCYRGSRLATLPLTLGQRGADDPVLRSAAVLTALSPSQAERFVAAGVPAERLRVLPNFVPDDLAPAPGPGGHAWLYAGRLTADKGIADAVHAWPAEIPLVVVGDGPAADDVRAAARGKQVDVRPPLSRPEVLDLLGRSRGLVFPSRWPDPFGLVYAEALAAGTPVLATHPSAAAAMAGQDGAGLAVDAVTPELVRRAHADFAGGRPAARRAFEARYTEAAHVAALEEVYAEAIGVPTTRSRRSVSRA</sequence>
<accession>A0A853CFD4</accession>
<evidence type="ECO:0000313" key="6">
    <source>
        <dbReference type="Proteomes" id="UP000541969"/>
    </source>
</evidence>
<feature type="domain" description="Glycosyltransferase subfamily 4-like N-terminal" evidence="4">
    <location>
        <begin position="34"/>
        <end position="209"/>
    </location>
</feature>
<dbReference type="Gene3D" id="3.40.50.2000">
    <property type="entry name" value="Glycogen Phosphorylase B"/>
    <property type="match status" value="2"/>
</dbReference>
<evidence type="ECO:0000313" key="5">
    <source>
        <dbReference type="EMBL" id="NYJ05876.1"/>
    </source>
</evidence>
<protein>
    <submittedName>
        <fullName evidence="5">Glycosyltransferase involved in cell wall biosynthesis</fullName>
    </submittedName>
</protein>
<dbReference type="GO" id="GO:1901137">
    <property type="term" value="P:carbohydrate derivative biosynthetic process"/>
    <property type="evidence" value="ECO:0007669"/>
    <property type="project" value="UniProtKB-ARBA"/>
</dbReference>
<dbReference type="Proteomes" id="UP000541969">
    <property type="component" value="Unassembled WGS sequence"/>
</dbReference>
<evidence type="ECO:0000259" key="4">
    <source>
        <dbReference type="Pfam" id="PF13439"/>
    </source>
</evidence>
<dbReference type="SUPFAM" id="SSF53756">
    <property type="entry name" value="UDP-Glycosyltransferase/glycogen phosphorylase"/>
    <property type="match status" value="1"/>
</dbReference>
<keyword evidence="1" id="KW-0328">Glycosyltransferase</keyword>
<dbReference type="PANTHER" id="PTHR45947:SF13">
    <property type="entry name" value="TRANSFERASE"/>
    <property type="match status" value="1"/>
</dbReference>
<dbReference type="Pfam" id="PF00534">
    <property type="entry name" value="Glycos_transf_1"/>
    <property type="match status" value="1"/>
</dbReference>
<keyword evidence="6" id="KW-1185">Reference proteome</keyword>
<reference evidence="5 6" key="1">
    <citation type="submission" date="2020-07" db="EMBL/GenBank/DDBJ databases">
        <title>Sequencing the genomes of 1000 actinobacteria strains.</title>
        <authorList>
            <person name="Klenk H.-P."/>
        </authorList>
    </citation>
    <scope>NUCLEOTIDE SEQUENCE [LARGE SCALE GENOMIC DNA]</scope>
    <source>
        <strain evidence="5 6">DSM 104001</strain>
    </source>
</reference>
<proteinExistence type="predicted"/>
<dbReference type="InterPro" id="IPR050194">
    <property type="entry name" value="Glycosyltransferase_grp1"/>
</dbReference>
<evidence type="ECO:0000256" key="1">
    <source>
        <dbReference type="ARBA" id="ARBA00022676"/>
    </source>
</evidence>
<dbReference type="CDD" id="cd03801">
    <property type="entry name" value="GT4_PimA-like"/>
    <property type="match status" value="1"/>
</dbReference>